<comment type="cofactor">
    <cofactor evidence="10">
        <name>Zn(2+)</name>
        <dbReference type="ChEBI" id="CHEBI:29105"/>
    </cofactor>
    <text evidence="10">Binds 1 zinc ion per subunit.</text>
</comment>
<dbReference type="Proteomes" id="UP000250134">
    <property type="component" value="Chromosome"/>
</dbReference>
<name>A0A2Z2M722_THEGO</name>
<dbReference type="InterPro" id="IPR050083">
    <property type="entry name" value="HtpX_protease"/>
</dbReference>
<dbReference type="GO" id="GO:0006508">
    <property type="term" value="P:proteolysis"/>
    <property type="evidence" value="ECO:0007669"/>
    <property type="project" value="UniProtKB-KW"/>
</dbReference>
<dbReference type="KEGG" id="tgg:A3K92_06045"/>
<keyword evidence="9 11" id="KW-0472">Membrane</keyword>
<protein>
    <submittedName>
        <fullName evidence="13">Zinc metallopeptidase</fullName>
    </submittedName>
</protein>
<evidence type="ECO:0000256" key="3">
    <source>
        <dbReference type="ARBA" id="ARBA00022692"/>
    </source>
</evidence>
<dbReference type="PANTHER" id="PTHR43221:SF2">
    <property type="entry name" value="PROTEASE HTPX HOMOLOG"/>
    <property type="match status" value="1"/>
</dbReference>
<keyword evidence="1" id="KW-1003">Cell membrane</keyword>
<keyword evidence="6 10" id="KW-0862">Zinc</keyword>
<feature type="transmembrane region" description="Helical" evidence="11">
    <location>
        <begin position="135"/>
        <end position="164"/>
    </location>
</feature>
<evidence type="ECO:0000256" key="8">
    <source>
        <dbReference type="ARBA" id="ARBA00023049"/>
    </source>
</evidence>
<evidence type="ECO:0000256" key="10">
    <source>
        <dbReference type="RuleBase" id="RU003983"/>
    </source>
</evidence>
<comment type="similarity">
    <text evidence="10">Belongs to the peptidase M48 family.</text>
</comment>
<keyword evidence="14" id="KW-1185">Reference proteome</keyword>
<dbReference type="EMBL" id="CP014855">
    <property type="protein sequence ID" value="ASJ01073.1"/>
    <property type="molecule type" value="Genomic_DNA"/>
</dbReference>
<proteinExistence type="inferred from homology"/>
<dbReference type="GO" id="GO:0004222">
    <property type="term" value="F:metalloendopeptidase activity"/>
    <property type="evidence" value="ECO:0007669"/>
    <property type="project" value="InterPro"/>
</dbReference>
<evidence type="ECO:0000313" key="13">
    <source>
        <dbReference type="EMBL" id="ASJ01073.1"/>
    </source>
</evidence>
<dbReference type="InterPro" id="IPR001915">
    <property type="entry name" value="Peptidase_M48"/>
</dbReference>
<evidence type="ECO:0000256" key="9">
    <source>
        <dbReference type="ARBA" id="ARBA00023136"/>
    </source>
</evidence>
<feature type="transmembrane region" description="Helical" evidence="11">
    <location>
        <begin position="21"/>
        <end position="41"/>
    </location>
</feature>
<keyword evidence="7 11" id="KW-1133">Transmembrane helix</keyword>
<dbReference type="AlphaFoldDB" id="A0A2Z2M722"/>
<dbReference type="Pfam" id="PF01435">
    <property type="entry name" value="Peptidase_M48"/>
    <property type="match status" value="1"/>
</dbReference>
<keyword evidence="8 10" id="KW-0482">Metalloprotease</keyword>
<dbReference type="PANTHER" id="PTHR43221">
    <property type="entry name" value="PROTEASE HTPX"/>
    <property type="match status" value="1"/>
</dbReference>
<dbReference type="RefSeq" id="WP_088885411.1">
    <property type="nucleotide sequence ID" value="NZ_CP014855.1"/>
</dbReference>
<sequence length="267" mass="30662">MRFLFPIGLMFTLAYLAHGEVGVLVGLAVLASVLMIGAMSMPRPNSGYSSLETVNPHLWEKIQELTKKLGLKNVKVYVLDAYIPNAYSFMRNVVLSLGLFEILHEDEIVAITAHELGHIKNRDTILFPLLAYLRIFSFMMSFAILALSGSLIIFMLSISLYLWYELERSSYLKSREFKADDVAVRILNVPLSLKRALEELKYYEDLMSQVKKHALPGIEPALERKPPEKTYWTPSFLFLPTHPSYDDRIFRIISFIEANETRRKHSN</sequence>
<evidence type="ECO:0000256" key="5">
    <source>
        <dbReference type="ARBA" id="ARBA00022801"/>
    </source>
</evidence>
<evidence type="ECO:0000313" key="14">
    <source>
        <dbReference type="Proteomes" id="UP000250134"/>
    </source>
</evidence>
<dbReference type="Gene3D" id="3.30.2010.10">
    <property type="entry name" value="Metalloproteases ('zincins'), catalytic domain"/>
    <property type="match status" value="1"/>
</dbReference>
<dbReference type="GeneID" id="33332094"/>
<dbReference type="OrthoDB" id="28389at2157"/>
<keyword evidence="5 10" id="KW-0378">Hydrolase</keyword>
<accession>A0A2Z2M722</accession>
<evidence type="ECO:0000256" key="2">
    <source>
        <dbReference type="ARBA" id="ARBA00022670"/>
    </source>
</evidence>
<evidence type="ECO:0000256" key="1">
    <source>
        <dbReference type="ARBA" id="ARBA00022475"/>
    </source>
</evidence>
<reference evidence="13 14" key="1">
    <citation type="submission" date="2016-03" db="EMBL/GenBank/DDBJ databases">
        <title>Complete genome sequence of Thermococcus gorgonarius.</title>
        <authorList>
            <person name="Oger P.M."/>
        </authorList>
    </citation>
    <scope>NUCLEOTIDE SEQUENCE [LARGE SCALE GENOMIC DNA]</scope>
    <source>
        <strain evidence="13 14">W-12</strain>
    </source>
</reference>
<keyword evidence="2 10" id="KW-0645">Protease</keyword>
<keyword evidence="4" id="KW-0479">Metal-binding</keyword>
<keyword evidence="3 11" id="KW-0812">Transmembrane</keyword>
<feature type="domain" description="Peptidase M48" evidence="12">
    <location>
        <begin position="55"/>
        <end position="251"/>
    </location>
</feature>
<evidence type="ECO:0000256" key="7">
    <source>
        <dbReference type="ARBA" id="ARBA00022989"/>
    </source>
</evidence>
<evidence type="ECO:0000256" key="4">
    <source>
        <dbReference type="ARBA" id="ARBA00022723"/>
    </source>
</evidence>
<dbReference type="GO" id="GO:0046872">
    <property type="term" value="F:metal ion binding"/>
    <property type="evidence" value="ECO:0007669"/>
    <property type="project" value="UniProtKB-KW"/>
</dbReference>
<evidence type="ECO:0000256" key="6">
    <source>
        <dbReference type="ARBA" id="ARBA00022833"/>
    </source>
</evidence>
<evidence type="ECO:0000256" key="11">
    <source>
        <dbReference type="SAM" id="Phobius"/>
    </source>
</evidence>
<evidence type="ECO:0000259" key="12">
    <source>
        <dbReference type="Pfam" id="PF01435"/>
    </source>
</evidence>
<gene>
    <name evidence="13" type="ORF">A3K92_06045</name>
</gene>
<organism evidence="13 14">
    <name type="scientific">Thermococcus gorgonarius</name>
    <dbReference type="NCBI Taxonomy" id="71997"/>
    <lineage>
        <taxon>Archaea</taxon>
        <taxon>Methanobacteriati</taxon>
        <taxon>Methanobacteriota</taxon>
        <taxon>Thermococci</taxon>
        <taxon>Thermococcales</taxon>
        <taxon>Thermococcaceae</taxon>
        <taxon>Thermococcus</taxon>
    </lineage>
</organism>